<gene>
    <name evidence="4" type="ORF">LTR84_001673</name>
</gene>
<keyword evidence="1" id="KW-0521">NADP</keyword>
<dbReference type="RefSeq" id="XP_064706837.1">
    <property type="nucleotide sequence ID" value="XM_064845292.1"/>
</dbReference>
<dbReference type="AlphaFoldDB" id="A0AAV9NEP0"/>
<dbReference type="InterPro" id="IPR036291">
    <property type="entry name" value="NAD(P)-bd_dom_sf"/>
</dbReference>
<comment type="caution">
    <text evidence="4">The sequence shown here is derived from an EMBL/GenBank/DDBJ whole genome shotgun (WGS) entry which is preliminary data.</text>
</comment>
<dbReference type="Gene3D" id="3.40.50.720">
    <property type="entry name" value="NAD(P)-binding Rossmann-like Domain"/>
    <property type="match status" value="1"/>
</dbReference>
<evidence type="ECO:0000256" key="2">
    <source>
        <dbReference type="ARBA" id="ARBA00023002"/>
    </source>
</evidence>
<protein>
    <recommendedName>
        <fullName evidence="3">NmrA-like domain-containing protein</fullName>
    </recommendedName>
</protein>
<keyword evidence="5" id="KW-1185">Reference proteome</keyword>
<dbReference type="GO" id="GO:0016491">
    <property type="term" value="F:oxidoreductase activity"/>
    <property type="evidence" value="ECO:0007669"/>
    <property type="project" value="UniProtKB-KW"/>
</dbReference>
<organism evidence="4 5">
    <name type="scientific">Exophiala bonariae</name>
    <dbReference type="NCBI Taxonomy" id="1690606"/>
    <lineage>
        <taxon>Eukaryota</taxon>
        <taxon>Fungi</taxon>
        <taxon>Dikarya</taxon>
        <taxon>Ascomycota</taxon>
        <taxon>Pezizomycotina</taxon>
        <taxon>Eurotiomycetes</taxon>
        <taxon>Chaetothyriomycetidae</taxon>
        <taxon>Chaetothyriales</taxon>
        <taxon>Herpotrichiellaceae</taxon>
        <taxon>Exophiala</taxon>
    </lineage>
</organism>
<reference evidence="4 5" key="1">
    <citation type="submission" date="2023-08" db="EMBL/GenBank/DDBJ databases">
        <title>Black Yeasts Isolated from many extreme environments.</title>
        <authorList>
            <person name="Coleine C."/>
            <person name="Stajich J.E."/>
            <person name="Selbmann L."/>
        </authorList>
    </citation>
    <scope>NUCLEOTIDE SEQUENCE [LARGE SCALE GENOMIC DNA]</scope>
    <source>
        <strain evidence="4 5">CCFEE 5792</strain>
    </source>
</reference>
<dbReference type="InterPro" id="IPR045312">
    <property type="entry name" value="PCBER-like"/>
</dbReference>
<dbReference type="PANTHER" id="PTHR47706:SF9">
    <property type="entry name" value="NMRA-LIKE DOMAIN-CONTAINING PROTEIN-RELATED"/>
    <property type="match status" value="1"/>
</dbReference>
<dbReference type="InterPro" id="IPR008030">
    <property type="entry name" value="NmrA-like"/>
</dbReference>
<dbReference type="SUPFAM" id="SSF51735">
    <property type="entry name" value="NAD(P)-binding Rossmann-fold domains"/>
    <property type="match status" value="1"/>
</dbReference>
<dbReference type="Proteomes" id="UP001358417">
    <property type="component" value="Unassembled WGS sequence"/>
</dbReference>
<dbReference type="EMBL" id="JAVRRD010000011">
    <property type="protein sequence ID" value="KAK5053712.1"/>
    <property type="molecule type" value="Genomic_DNA"/>
</dbReference>
<dbReference type="Pfam" id="PF05368">
    <property type="entry name" value="NmrA"/>
    <property type="match status" value="1"/>
</dbReference>
<proteinExistence type="predicted"/>
<evidence type="ECO:0000313" key="4">
    <source>
        <dbReference type="EMBL" id="KAK5053712.1"/>
    </source>
</evidence>
<evidence type="ECO:0000313" key="5">
    <source>
        <dbReference type="Proteomes" id="UP001358417"/>
    </source>
</evidence>
<dbReference type="GeneID" id="89969889"/>
<sequence>MSSSIKNVIVVGASGAVGRPVVTALLEAGFQVTALTRDSSNATFPKSVKVVKTDYSRESLDQAFQDQHAVVSTIAGSGVGTQITLIDAAVAAGVKVFIPSEYGLDTQPANAPEVIPLIAHKITAVNHLRSFKDKISWTVLVTGALFDWNFDFPGFGGWNLPARTAVIWDGGDVPFEATNLPQTGKAVAAILKNPESTKDQYVYINSFTTTQNEVLKELESATGDKFKVETASTEETWKNGQAKVAKGGEGLMEGIIATIHAGYYGKGDLNNYSKKGLWNDKLGLPKETLAATVKEIVASHK</sequence>
<accession>A0AAV9NEP0</accession>
<evidence type="ECO:0000256" key="1">
    <source>
        <dbReference type="ARBA" id="ARBA00022857"/>
    </source>
</evidence>
<dbReference type="CDD" id="cd05259">
    <property type="entry name" value="PCBER_SDR_a"/>
    <property type="match status" value="1"/>
</dbReference>
<dbReference type="PANTHER" id="PTHR47706">
    <property type="entry name" value="NMRA-LIKE FAMILY PROTEIN"/>
    <property type="match status" value="1"/>
</dbReference>
<keyword evidence="2" id="KW-0560">Oxidoreductase</keyword>
<dbReference type="Gene3D" id="3.90.25.10">
    <property type="entry name" value="UDP-galactose 4-epimerase, domain 1"/>
    <property type="match status" value="1"/>
</dbReference>
<feature type="domain" description="NmrA-like" evidence="3">
    <location>
        <begin position="6"/>
        <end position="239"/>
    </location>
</feature>
<dbReference type="InterPro" id="IPR051609">
    <property type="entry name" value="NmrA/Isoflavone_reductase-like"/>
</dbReference>
<evidence type="ECO:0000259" key="3">
    <source>
        <dbReference type="Pfam" id="PF05368"/>
    </source>
</evidence>
<name>A0AAV9NEP0_9EURO</name>